<keyword evidence="3 6" id="KW-0812">Transmembrane</keyword>
<dbReference type="InterPro" id="IPR043428">
    <property type="entry name" value="LivM-like"/>
</dbReference>
<evidence type="ECO:0000256" key="2">
    <source>
        <dbReference type="ARBA" id="ARBA00022475"/>
    </source>
</evidence>
<dbReference type="PANTHER" id="PTHR30482:SF20">
    <property type="entry name" value="HIGH-AFFINITY BRANCHED-CHAIN AMINO ACID TRANSPORT SYSTEM PERMEASE PROTEIN LIVM"/>
    <property type="match status" value="1"/>
</dbReference>
<evidence type="ECO:0000256" key="6">
    <source>
        <dbReference type="SAM" id="Phobius"/>
    </source>
</evidence>
<feature type="transmembrane region" description="Helical" evidence="6">
    <location>
        <begin position="102"/>
        <end position="123"/>
    </location>
</feature>
<feature type="transmembrane region" description="Helical" evidence="6">
    <location>
        <begin position="40"/>
        <end position="62"/>
    </location>
</feature>
<comment type="subcellular location">
    <subcellularLocation>
        <location evidence="1">Cell membrane</location>
        <topology evidence="1">Multi-pass membrane protein</topology>
    </subcellularLocation>
</comment>
<organism evidence="7 8">
    <name type="scientific">Marinibaculum pumilum</name>
    <dbReference type="NCBI Taxonomy" id="1766165"/>
    <lineage>
        <taxon>Bacteria</taxon>
        <taxon>Pseudomonadati</taxon>
        <taxon>Pseudomonadota</taxon>
        <taxon>Alphaproteobacteria</taxon>
        <taxon>Rhodospirillales</taxon>
        <taxon>Rhodospirillaceae</taxon>
        <taxon>Marinibaculum</taxon>
    </lineage>
</organism>
<evidence type="ECO:0000256" key="5">
    <source>
        <dbReference type="ARBA" id="ARBA00023136"/>
    </source>
</evidence>
<sequence length="345" mass="36232">MRALRWAWPALSLVLILGFTVLAGLAIGDTGLNRTITEGLIMAVAVVGIYIFIGNSGILSFGHTAFMAVGAYASAWATCCPALKKFTMNGLPPFLLDNTYDVFTAALGAGLLAALFAAITGLILMRLNGVAATIATLALLFIVHVTYSNWESLTRGKGSLVGLPTYVEPWVALSWAAAAIAIAWIYQRSRFGLVLRASRENEVAARACGTNVYLQRLIAFVLSAFVTGIAGVLHAHYLGTIQIDNYFLNITLMTLAMLVVGGRNSLAGAVAGVAVVTIVVEVFRQLENGVAVGGLEVALPNGVQQLALAGVMLLILTLRPAGLLGRWEVPWPARGRGTPAAPAAG</sequence>
<keyword evidence="4 6" id="KW-1133">Transmembrane helix</keyword>
<feature type="transmembrane region" description="Helical" evidence="6">
    <location>
        <begin position="217"/>
        <end position="237"/>
    </location>
</feature>
<feature type="transmembrane region" description="Helical" evidence="6">
    <location>
        <begin position="6"/>
        <end position="28"/>
    </location>
</feature>
<evidence type="ECO:0000256" key="3">
    <source>
        <dbReference type="ARBA" id="ARBA00022692"/>
    </source>
</evidence>
<dbReference type="Proteomes" id="UP001595528">
    <property type="component" value="Unassembled WGS sequence"/>
</dbReference>
<feature type="transmembrane region" description="Helical" evidence="6">
    <location>
        <begin position="170"/>
        <end position="186"/>
    </location>
</feature>
<keyword evidence="8" id="KW-1185">Reference proteome</keyword>
<evidence type="ECO:0000256" key="4">
    <source>
        <dbReference type="ARBA" id="ARBA00022989"/>
    </source>
</evidence>
<name>A0ABV7L1X2_9PROT</name>
<accession>A0ABV7L1X2</accession>
<dbReference type="Pfam" id="PF02653">
    <property type="entry name" value="BPD_transp_2"/>
    <property type="match status" value="1"/>
</dbReference>
<evidence type="ECO:0000313" key="7">
    <source>
        <dbReference type="EMBL" id="MFC3228403.1"/>
    </source>
</evidence>
<dbReference type="InterPro" id="IPR001851">
    <property type="entry name" value="ABC_transp_permease"/>
</dbReference>
<evidence type="ECO:0000313" key="8">
    <source>
        <dbReference type="Proteomes" id="UP001595528"/>
    </source>
</evidence>
<dbReference type="EMBL" id="JBHRTR010000028">
    <property type="protein sequence ID" value="MFC3228403.1"/>
    <property type="molecule type" value="Genomic_DNA"/>
</dbReference>
<dbReference type="PANTHER" id="PTHR30482">
    <property type="entry name" value="HIGH-AFFINITY BRANCHED-CHAIN AMINO ACID TRANSPORT SYSTEM PERMEASE"/>
    <property type="match status" value="1"/>
</dbReference>
<protein>
    <submittedName>
        <fullName evidence="7">Branched-chain amino acid ABC transporter permease</fullName>
    </submittedName>
</protein>
<dbReference type="CDD" id="cd06581">
    <property type="entry name" value="TM_PBP1_LivM_like"/>
    <property type="match status" value="1"/>
</dbReference>
<dbReference type="RefSeq" id="WP_379901481.1">
    <property type="nucleotide sequence ID" value="NZ_JBHRTR010000028.1"/>
</dbReference>
<keyword evidence="5 6" id="KW-0472">Membrane</keyword>
<proteinExistence type="predicted"/>
<gene>
    <name evidence="7" type="ORF">ACFOGJ_14260</name>
</gene>
<comment type="caution">
    <text evidence="7">The sequence shown here is derived from an EMBL/GenBank/DDBJ whole genome shotgun (WGS) entry which is preliminary data.</text>
</comment>
<feature type="transmembrane region" description="Helical" evidence="6">
    <location>
        <begin position="130"/>
        <end position="150"/>
    </location>
</feature>
<evidence type="ECO:0000256" key="1">
    <source>
        <dbReference type="ARBA" id="ARBA00004651"/>
    </source>
</evidence>
<keyword evidence="2" id="KW-1003">Cell membrane</keyword>
<reference evidence="8" key="1">
    <citation type="journal article" date="2019" name="Int. J. Syst. Evol. Microbiol.">
        <title>The Global Catalogue of Microorganisms (GCM) 10K type strain sequencing project: providing services to taxonomists for standard genome sequencing and annotation.</title>
        <authorList>
            <consortium name="The Broad Institute Genomics Platform"/>
            <consortium name="The Broad Institute Genome Sequencing Center for Infectious Disease"/>
            <person name="Wu L."/>
            <person name="Ma J."/>
        </authorList>
    </citation>
    <scope>NUCLEOTIDE SEQUENCE [LARGE SCALE GENOMIC DNA]</scope>
    <source>
        <strain evidence="8">KCTC 42964</strain>
    </source>
</reference>